<dbReference type="AlphaFoldDB" id="A0A8X6S2D0"/>
<dbReference type="PANTHER" id="PTHR42985">
    <property type="entry name" value="SODIUM-COUPLED MONOCARBOXYLATE TRANSPORTER"/>
    <property type="match status" value="1"/>
</dbReference>
<keyword evidence="14" id="KW-1185">Reference proteome</keyword>
<keyword evidence="9 12" id="KW-0472">Membrane</keyword>
<comment type="subcellular location">
    <subcellularLocation>
        <location evidence="1">Cell membrane</location>
        <topology evidence="1">Multi-pass membrane protein</topology>
    </subcellularLocation>
</comment>
<evidence type="ECO:0000256" key="12">
    <source>
        <dbReference type="SAM" id="Phobius"/>
    </source>
</evidence>
<dbReference type="Gene3D" id="1.20.1730.10">
    <property type="entry name" value="Sodium/glucose cotransporter"/>
    <property type="match status" value="1"/>
</dbReference>
<keyword evidence="5 12" id="KW-0812">Transmembrane</keyword>
<dbReference type="InterPro" id="IPR001734">
    <property type="entry name" value="Na/solute_symporter"/>
</dbReference>
<reference evidence="13" key="1">
    <citation type="submission" date="2020-08" db="EMBL/GenBank/DDBJ databases">
        <title>Multicomponent nature underlies the extraordinary mechanical properties of spider dragline silk.</title>
        <authorList>
            <person name="Kono N."/>
            <person name="Nakamura H."/>
            <person name="Mori M."/>
            <person name="Yoshida Y."/>
            <person name="Ohtoshi R."/>
            <person name="Malay A.D."/>
            <person name="Moran D.A.P."/>
            <person name="Tomita M."/>
            <person name="Numata K."/>
            <person name="Arakawa K."/>
        </authorList>
    </citation>
    <scope>NUCLEOTIDE SEQUENCE</scope>
</reference>
<evidence type="ECO:0000256" key="1">
    <source>
        <dbReference type="ARBA" id="ARBA00004651"/>
    </source>
</evidence>
<gene>
    <name evidence="13" type="primary">CG32669</name>
    <name evidence="13" type="ORF">TNCV_2680061</name>
</gene>
<keyword evidence="8" id="KW-0406">Ion transport</keyword>
<evidence type="ECO:0000313" key="13">
    <source>
        <dbReference type="EMBL" id="GFY06212.1"/>
    </source>
</evidence>
<keyword evidence="3" id="KW-0813">Transport</keyword>
<dbReference type="PANTHER" id="PTHR42985:SF40">
    <property type="entry name" value="LD47995P-RELATED"/>
    <property type="match status" value="1"/>
</dbReference>
<feature type="transmembrane region" description="Helical" evidence="12">
    <location>
        <begin position="416"/>
        <end position="434"/>
    </location>
</feature>
<protein>
    <submittedName>
        <fullName evidence="13">Putative sodium-dependent multivitamin transporter</fullName>
    </submittedName>
</protein>
<dbReference type="GO" id="GO:0006814">
    <property type="term" value="P:sodium ion transport"/>
    <property type="evidence" value="ECO:0007669"/>
    <property type="project" value="UniProtKB-KW"/>
</dbReference>
<dbReference type="NCBIfam" id="TIGR00813">
    <property type="entry name" value="sss"/>
    <property type="match status" value="1"/>
</dbReference>
<dbReference type="InterPro" id="IPR038377">
    <property type="entry name" value="Na/Glc_symporter_sf"/>
</dbReference>
<dbReference type="PROSITE" id="PS50283">
    <property type="entry name" value="NA_SOLUT_SYMP_3"/>
    <property type="match status" value="1"/>
</dbReference>
<dbReference type="GO" id="GO:0015293">
    <property type="term" value="F:symporter activity"/>
    <property type="evidence" value="ECO:0007669"/>
    <property type="project" value="TreeGrafter"/>
</dbReference>
<feature type="transmembrane region" description="Helical" evidence="12">
    <location>
        <begin position="157"/>
        <end position="176"/>
    </location>
</feature>
<keyword evidence="7" id="KW-0915">Sodium</keyword>
<accession>A0A8X6S2D0</accession>
<evidence type="ECO:0000256" key="9">
    <source>
        <dbReference type="ARBA" id="ARBA00023136"/>
    </source>
</evidence>
<keyword evidence="4" id="KW-1003">Cell membrane</keyword>
<feature type="transmembrane region" description="Helical" evidence="12">
    <location>
        <begin position="82"/>
        <end position="105"/>
    </location>
</feature>
<comment type="similarity">
    <text evidence="2 11">Belongs to the sodium:solute symporter (SSF) (TC 2.A.21) family.</text>
</comment>
<dbReference type="Pfam" id="PF00474">
    <property type="entry name" value="SSF"/>
    <property type="match status" value="1"/>
</dbReference>
<evidence type="ECO:0000256" key="2">
    <source>
        <dbReference type="ARBA" id="ARBA00006434"/>
    </source>
</evidence>
<feature type="transmembrane region" description="Helical" evidence="12">
    <location>
        <begin position="237"/>
        <end position="255"/>
    </location>
</feature>
<feature type="transmembrane region" description="Helical" evidence="12">
    <location>
        <begin position="322"/>
        <end position="346"/>
    </location>
</feature>
<evidence type="ECO:0000256" key="11">
    <source>
        <dbReference type="RuleBase" id="RU362091"/>
    </source>
</evidence>
<dbReference type="InterPro" id="IPR051163">
    <property type="entry name" value="Sodium:Solute_Symporter_SSF"/>
</dbReference>
<feature type="transmembrane region" description="Helical" evidence="12">
    <location>
        <begin position="384"/>
        <end position="404"/>
    </location>
</feature>
<dbReference type="Proteomes" id="UP000887159">
    <property type="component" value="Unassembled WGS sequence"/>
</dbReference>
<feature type="transmembrane region" description="Helical" evidence="12">
    <location>
        <begin position="50"/>
        <end position="70"/>
    </location>
</feature>
<feature type="transmembrane region" description="Helical" evidence="12">
    <location>
        <begin position="276"/>
        <end position="302"/>
    </location>
</feature>
<evidence type="ECO:0000313" key="14">
    <source>
        <dbReference type="Proteomes" id="UP000887159"/>
    </source>
</evidence>
<name>A0A8X6S2D0_TRICX</name>
<feature type="transmembrane region" description="Helical" evidence="12">
    <location>
        <begin position="6"/>
        <end position="29"/>
    </location>
</feature>
<feature type="transmembrane region" description="Helical" evidence="12">
    <location>
        <begin position="126"/>
        <end position="151"/>
    </location>
</feature>
<evidence type="ECO:0000256" key="4">
    <source>
        <dbReference type="ARBA" id="ARBA00022475"/>
    </source>
</evidence>
<evidence type="ECO:0000256" key="8">
    <source>
        <dbReference type="ARBA" id="ARBA00023065"/>
    </source>
</evidence>
<comment type="caution">
    <text evidence="13">The sequence shown here is derived from an EMBL/GenBank/DDBJ whole genome shotgun (WGS) entry which is preliminary data.</text>
</comment>
<evidence type="ECO:0000256" key="6">
    <source>
        <dbReference type="ARBA" id="ARBA00022989"/>
    </source>
</evidence>
<keyword evidence="10" id="KW-0739">Sodium transport</keyword>
<evidence type="ECO:0000256" key="5">
    <source>
        <dbReference type="ARBA" id="ARBA00022692"/>
    </source>
</evidence>
<organism evidence="13 14">
    <name type="scientific">Trichonephila clavipes</name>
    <name type="common">Golden silk orbweaver</name>
    <name type="synonym">Nephila clavipes</name>
    <dbReference type="NCBI Taxonomy" id="2585209"/>
    <lineage>
        <taxon>Eukaryota</taxon>
        <taxon>Metazoa</taxon>
        <taxon>Ecdysozoa</taxon>
        <taxon>Arthropoda</taxon>
        <taxon>Chelicerata</taxon>
        <taxon>Arachnida</taxon>
        <taxon>Araneae</taxon>
        <taxon>Araneomorphae</taxon>
        <taxon>Entelegynae</taxon>
        <taxon>Araneoidea</taxon>
        <taxon>Nephilidae</taxon>
        <taxon>Trichonephila</taxon>
    </lineage>
</organism>
<evidence type="ECO:0000256" key="7">
    <source>
        <dbReference type="ARBA" id="ARBA00023053"/>
    </source>
</evidence>
<keyword evidence="6 12" id="KW-1133">Transmembrane helix</keyword>
<sequence length="452" mass="50072">MDHRAYLGILDYVVIGMTLVISTAIGLRFRSKNKKGETSKEYLLAGKDMSIFPVIMSITVTMLSGVTILGHPAETYRYGIQLLIICVGIPIGTIITSYVFLPVYFQCDVSTSYEFLEMRYGIIARRAISALSLIQMILFMSVVLYAPALALSAVTDLSLEVSIVVFGLVCSFYCAVGGLRAVIWTDVFQAGLMFLCLILLYIKGVGEAGGVSEIYRKSAESNRLNIFEFREDFVKRYTFINLFFRSMLGAMAYYGSTQIEVQRMLSMRSLKRAKTALNWSIVPVTSLLALCMLLGLVFYAIFDTCDPVKDKMHTGVRKHDQIVPYYIISRFGSVPGLTGICIAGIFSGSLSTLSSALNSLSAVTVIDFLKPIYKSRLSETRMVYIAKILSLCYGIICIFFSFIISKVGSLLAVNNTVLAIVEGPVFAIFCIAVLTRKGSEKVNLNDFFPLKF</sequence>
<dbReference type="GO" id="GO:0005886">
    <property type="term" value="C:plasma membrane"/>
    <property type="evidence" value="ECO:0007669"/>
    <property type="project" value="UniProtKB-SubCell"/>
</dbReference>
<feature type="transmembrane region" description="Helical" evidence="12">
    <location>
        <begin position="183"/>
        <end position="202"/>
    </location>
</feature>
<evidence type="ECO:0000256" key="3">
    <source>
        <dbReference type="ARBA" id="ARBA00022448"/>
    </source>
</evidence>
<proteinExistence type="inferred from homology"/>
<evidence type="ECO:0000256" key="10">
    <source>
        <dbReference type="ARBA" id="ARBA00023201"/>
    </source>
</evidence>
<dbReference type="EMBL" id="BMAU01021258">
    <property type="protein sequence ID" value="GFY06212.1"/>
    <property type="molecule type" value="Genomic_DNA"/>
</dbReference>